<gene>
    <name evidence="3" type="ORF">BCR32DRAFT_327459</name>
</gene>
<accession>A0A1Y1X5V3</accession>
<dbReference type="EMBL" id="MCFG01000128">
    <property type="protein sequence ID" value="ORX81038.1"/>
    <property type="molecule type" value="Genomic_DNA"/>
</dbReference>
<evidence type="ECO:0000313" key="4">
    <source>
        <dbReference type="Proteomes" id="UP000193944"/>
    </source>
</evidence>
<organism evidence="3 4">
    <name type="scientific">Anaeromyces robustus</name>
    <dbReference type="NCBI Taxonomy" id="1754192"/>
    <lineage>
        <taxon>Eukaryota</taxon>
        <taxon>Fungi</taxon>
        <taxon>Fungi incertae sedis</taxon>
        <taxon>Chytridiomycota</taxon>
        <taxon>Chytridiomycota incertae sedis</taxon>
        <taxon>Neocallimastigomycetes</taxon>
        <taxon>Neocallimastigales</taxon>
        <taxon>Neocallimastigaceae</taxon>
        <taxon>Anaeromyces</taxon>
    </lineage>
</organism>
<dbReference type="PROSITE" id="PS51257">
    <property type="entry name" value="PROKAR_LIPOPROTEIN"/>
    <property type="match status" value="1"/>
</dbReference>
<dbReference type="Pfam" id="PF08757">
    <property type="entry name" value="CotH"/>
    <property type="match status" value="1"/>
</dbReference>
<dbReference type="InterPro" id="IPR014867">
    <property type="entry name" value="Spore_coat_CotH_CotH2/3/7"/>
</dbReference>
<reference evidence="3 4" key="2">
    <citation type="submission" date="2016-08" db="EMBL/GenBank/DDBJ databases">
        <title>Pervasive Adenine N6-methylation of Active Genes in Fungi.</title>
        <authorList>
            <consortium name="DOE Joint Genome Institute"/>
            <person name="Mondo S.J."/>
            <person name="Dannebaum R.O."/>
            <person name="Kuo R.C."/>
            <person name="Labutti K."/>
            <person name="Haridas S."/>
            <person name="Kuo A."/>
            <person name="Salamov A."/>
            <person name="Ahrendt S.R."/>
            <person name="Lipzen A."/>
            <person name="Sullivan W."/>
            <person name="Andreopoulos W.B."/>
            <person name="Clum A."/>
            <person name="Lindquist E."/>
            <person name="Daum C."/>
            <person name="Ramamoorthy G.K."/>
            <person name="Gryganskyi A."/>
            <person name="Culley D."/>
            <person name="Magnuson J.K."/>
            <person name="James T.Y."/>
            <person name="O'Malley M.A."/>
            <person name="Stajich J.E."/>
            <person name="Spatafora J.W."/>
            <person name="Visel A."/>
            <person name="Grigoriev I.V."/>
        </authorList>
    </citation>
    <scope>NUCLEOTIDE SEQUENCE [LARGE SCALE GENOMIC DNA]</scope>
    <source>
        <strain evidence="3 4">S4</strain>
    </source>
</reference>
<keyword evidence="4" id="KW-1185">Reference proteome</keyword>
<sequence>MKSSLILYLCIFTTLFTWASACIGDDLPSYVKHLNRTFNPLEGKIVTIKFNMPESKYNTLIETAQISSYDLFYQLHMDFNLIPTFEEKVNMTTIIDGEEEVYEKVNFKIGGRFARVQDRIGFNIKLKKDKLFYQRRDLRLRPDALDYTHIRSKISADLMNRWGLPSVQETYAKVYVNNHYYGLYFLMDAVKPFWIRQVYGSPEMDENGEDDVKTLYHCQSYNSNLDPVNIQKCFNEKDEYLDYTEPLYSMVNHLMTVTNIEQLGQIFDIDHFYRMIIAEYLFAAYDNFLIMGHNYHLYQKPDGTWDIIDHDYDSNFGVNIDMVLGGYIPLNFTHNLTYDQYVNAKFDDWYADEKKTPIIDILYYDNKSRFVRILREMLVTGFNPDELFPRIDKLSSFVEPFVREDIVPNEDGILPGRVNLLGNPSNHTMEMFYNNTAYDMINTYPGLKDFIQKKFDAVCRNYNLNKNEILRDALFYRTQIAIKNKMDEINEKMEQQRQIIEEKVNSTKEKLQESITKTLNDLSSLLGKLGKK</sequence>
<feature type="signal peptide" evidence="2">
    <location>
        <begin position="1"/>
        <end position="21"/>
    </location>
</feature>
<keyword evidence="1" id="KW-0175">Coiled coil</keyword>
<comment type="caution">
    <text evidence="3">The sequence shown here is derived from an EMBL/GenBank/DDBJ whole genome shotgun (WGS) entry which is preliminary data.</text>
</comment>
<dbReference type="PANTHER" id="PTHR40050">
    <property type="entry name" value="INNER SPORE COAT PROTEIN H"/>
    <property type="match status" value="1"/>
</dbReference>
<evidence type="ECO:0000313" key="3">
    <source>
        <dbReference type="EMBL" id="ORX81038.1"/>
    </source>
</evidence>
<evidence type="ECO:0008006" key="5">
    <source>
        <dbReference type="Google" id="ProtNLM"/>
    </source>
</evidence>
<name>A0A1Y1X5V3_9FUNG</name>
<dbReference type="OrthoDB" id="2129642at2759"/>
<protein>
    <recommendedName>
        <fullName evidence="5">Coth-domain-containing protein</fullName>
    </recommendedName>
</protein>
<feature type="coiled-coil region" evidence="1">
    <location>
        <begin position="482"/>
        <end position="510"/>
    </location>
</feature>
<dbReference type="Proteomes" id="UP000193944">
    <property type="component" value="Unassembled WGS sequence"/>
</dbReference>
<dbReference type="AlphaFoldDB" id="A0A1Y1X5V3"/>
<proteinExistence type="predicted"/>
<reference evidence="3 4" key="1">
    <citation type="submission" date="2016-08" db="EMBL/GenBank/DDBJ databases">
        <title>A Parts List for Fungal Cellulosomes Revealed by Comparative Genomics.</title>
        <authorList>
            <consortium name="DOE Joint Genome Institute"/>
            <person name="Haitjema C.H."/>
            <person name="Gilmore S.P."/>
            <person name="Henske J.K."/>
            <person name="Solomon K.V."/>
            <person name="De Groot R."/>
            <person name="Kuo A."/>
            <person name="Mondo S.J."/>
            <person name="Salamov A.A."/>
            <person name="Labutti K."/>
            <person name="Zhao Z."/>
            <person name="Chiniquy J."/>
            <person name="Barry K."/>
            <person name="Brewer H.M."/>
            <person name="Purvine S.O."/>
            <person name="Wright A.T."/>
            <person name="Boxma B."/>
            <person name="Van Alen T."/>
            <person name="Hackstein J.H."/>
            <person name="Baker S.E."/>
            <person name="Grigoriev I.V."/>
            <person name="O'Malley M.A."/>
        </authorList>
    </citation>
    <scope>NUCLEOTIDE SEQUENCE [LARGE SCALE GENOMIC DNA]</scope>
    <source>
        <strain evidence="3 4">S4</strain>
    </source>
</reference>
<evidence type="ECO:0000256" key="1">
    <source>
        <dbReference type="SAM" id="Coils"/>
    </source>
</evidence>
<feature type="chain" id="PRO_5010991431" description="Coth-domain-containing protein" evidence="2">
    <location>
        <begin position="22"/>
        <end position="532"/>
    </location>
</feature>
<evidence type="ECO:0000256" key="2">
    <source>
        <dbReference type="SAM" id="SignalP"/>
    </source>
</evidence>
<keyword evidence="2" id="KW-0732">Signal</keyword>
<dbReference type="PANTHER" id="PTHR40050:SF1">
    <property type="entry name" value="INNER SPORE COAT PROTEIN H"/>
    <property type="match status" value="1"/>
</dbReference>